<protein>
    <submittedName>
        <fullName evidence="3">Uncharacterized protein</fullName>
    </submittedName>
</protein>
<gene>
    <name evidence="3" type="ORF">B0T14DRAFT_565257</name>
</gene>
<feature type="compositionally biased region" description="Polar residues" evidence="2">
    <location>
        <begin position="350"/>
        <end position="359"/>
    </location>
</feature>
<reference evidence="3" key="1">
    <citation type="submission" date="2023-06" db="EMBL/GenBank/DDBJ databases">
        <title>Genome-scale phylogeny and comparative genomics of the fungal order Sordariales.</title>
        <authorList>
            <consortium name="Lawrence Berkeley National Laboratory"/>
            <person name="Hensen N."/>
            <person name="Bonometti L."/>
            <person name="Westerberg I."/>
            <person name="Brannstrom I.O."/>
            <person name="Guillou S."/>
            <person name="Cros-Aarteil S."/>
            <person name="Calhoun S."/>
            <person name="Haridas S."/>
            <person name="Kuo A."/>
            <person name="Mondo S."/>
            <person name="Pangilinan J."/>
            <person name="Riley R."/>
            <person name="Labutti K."/>
            <person name="Andreopoulos B."/>
            <person name="Lipzen A."/>
            <person name="Chen C."/>
            <person name="Yanf M."/>
            <person name="Daum C."/>
            <person name="Ng V."/>
            <person name="Clum A."/>
            <person name="Steindorff A."/>
            <person name="Ohm R."/>
            <person name="Martin F."/>
            <person name="Silar P."/>
            <person name="Natvig D."/>
            <person name="Lalanne C."/>
            <person name="Gautier V."/>
            <person name="Ament-Velasquez S.L."/>
            <person name="Kruys A."/>
            <person name="Hutchinson M.I."/>
            <person name="Powell A.J."/>
            <person name="Barry K."/>
            <person name="Miller A.N."/>
            <person name="Grigoriev I.V."/>
            <person name="Debuchy R."/>
            <person name="Gladieux P."/>
            <person name="Thoren M.H."/>
            <person name="Johannesson H."/>
        </authorList>
    </citation>
    <scope>NUCLEOTIDE SEQUENCE</scope>
    <source>
        <strain evidence="3">CBS 606.72</strain>
    </source>
</reference>
<feature type="coiled-coil region" evidence="1">
    <location>
        <begin position="67"/>
        <end position="94"/>
    </location>
</feature>
<feature type="region of interest" description="Disordered" evidence="2">
    <location>
        <begin position="176"/>
        <end position="221"/>
    </location>
</feature>
<evidence type="ECO:0000313" key="3">
    <source>
        <dbReference type="EMBL" id="KAK0623945.1"/>
    </source>
</evidence>
<keyword evidence="1" id="KW-0175">Coiled coil</keyword>
<feature type="region of interest" description="Disordered" evidence="2">
    <location>
        <begin position="345"/>
        <end position="389"/>
    </location>
</feature>
<accession>A0AA40C3S1</accession>
<name>A0AA40C3S1_9PEZI</name>
<sequence>MSADGGANCTQEDGKSVASQALWDEIEAKYWESISIYREDEDKVKDAPYHDRSTSLSLQQLKVAEKRSKLMKEADSLRRRLEAISVELEHKDKEISHIEGLRQDLGRNYRAEQASRAEVRAQEDARRREWFAEARLKAIKNAPKPQDAETPPPKEVVAPALQPKEPEMIAPGQDQHMVDAPNYHQPTAEAPSQDDESVAEPPSRHQPVLPTPSHDQPMVDAPAPMPAATMAMDPTTVVSTAAAPTTPAPTPPAPKAAAPMTPAPVPAVPMAVVPVAQPEAPIATVLTAMVTVAQPAAPTPTVPTAVVPVAQAAALLPAVPTVVVPVAPAAAPTLAIPMPVPPMPAAPMDTESNNVQPASETAEPEAPTNDETQPSPSALSSELSTPLSEPPLQLDAELEAEVFHRRQGHGVSSGESAPAENMQTWIDVIEGSGEPVDRLRRIELDNHFAHEVVRMPIRRPIRLRVGKSLTDDIKDAIYQPTDAKGARWLACEIQATGEEQTEPCQKCTRGTGPFQDLHHKTSDDTSDRPTPQSTSFTAVNTPKQTAEPGDAISVNVELGDAGEHSLSESVARKSLPSSKAEMETPMVEEDLPEINKSVLVLRDDGAVFTEPPCIAGVPLAKIGPDHPYWEPEWQNIEEVVTPQLQKWREKFEYHMTANSSQSSKFLANRQINRGKTILKFLEDGELHPYQIFGKEHVNRQLANYDTLYRMVQILEELAKFHIDITPSQWLRQRLYEIYMELGDDFNLAKTVHDLYHDPKVMQLRVKSGFGNIGRPSGYNRAVDGGGSRKPSKGQKRKEPHITPKGTPTKGTASPIKVNVAPIKEAVTTRGSGATPKKAPMKAETKEPILPPPPPPPPVAEPQPFRPRSSHRKSRGVPSDQRDASASASAPPPAPPTKASKKARLVPSLPPSRQDLECDGYTTSDSFSHDTVMQVDWRVYQIKHRECSTNGQVTQYWHYVDRSDPGSEETMFEHQVLKDVIPGRRLNVEWGVYKEPIDFHLRFRELTEITYAPDSLNIIIGTKPVRGVTHRGDLVAQFKRERTKRRFLKFMEGKGIRLVKTSHSYVDDAWTKMESDVLPSCASEGED</sequence>
<feature type="compositionally biased region" description="Basic residues" evidence="2">
    <location>
        <begin position="789"/>
        <end position="798"/>
    </location>
</feature>
<feature type="compositionally biased region" description="Basic and acidic residues" evidence="2">
    <location>
        <begin position="516"/>
        <end position="527"/>
    </location>
</feature>
<dbReference type="AlphaFoldDB" id="A0AA40C3S1"/>
<dbReference type="Proteomes" id="UP001175000">
    <property type="component" value="Unassembled WGS sequence"/>
</dbReference>
<feature type="region of interest" description="Disordered" evidence="2">
    <location>
        <begin position="503"/>
        <end position="547"/>
    </location>
</feature>
<dbReference type="EMBL" id="JAULSU010000003">
    <property type="protein sequence ID" value="KAK0623945.1"/>
    <property type="molecule type" value="Genomic_DNA"/>
</dbReference>
<comment type="caution">
    <text evidence="3">The sequence shown here is derived from an EMBL/GenBank/DDBJ whole genome shotgun (WGS) entry which is preliminary data.</text>
</comment>
<feature type="compositionally biased region" description="Polar residues" evidence="2">
    <location>
        <begin position="528"/>
        <end position="544"/>
    </location>
</feature>
<feature type="region of interest" description="Disordered" evidence="2">
    <location>
        <begin position="772"/>
        <end position="921"/>
    </location>
</feature>
<feature type="compositionally biased region" description="Low complexity" evidence="2">
    <location>
        <begin position="373"/>
        <end position="389"/>
    </location>
</feature>
<feature type="region of interest" description="Disordered" evidence="2">
    <location>
        <begin position="563"/>
        <end position="586"/>
    </location>
</feature>
<feature type="compositionally biased region" description="Pro residues" evidence="2">
    <location>
        <begin position="848"/>
        <end position="864"/>
    </location>
</feature>
<organism evidence="3 4">
    <name type="scientific">Immersiella caudata</name>
    <dbReference type="NCBI Taxonomy" id="314043"/>
    <lineage>
        <taxon>Eukaryota</taxon>
        <taxon>Fungi</taxon>
        <taxon>Dikarya</taxon>
        <taxon>Ascomycota</taxon>
        <taxon>Pezizomycotina</taxon>
        <taxon>Sordariomycetes</taxon>
        <taxon>Sordariomycetidae</taxon>
        <taxon>Sordariales</taxon>
        <taxon>Lasiosphaeriaceae</taxon>
        <taxon>Immersiella</taxon>
    </lineage>
</organism>
<evidence type="ECO:0000256" key="2">
    <source>
        <dbReference type="SAM" id="MobiDB-lite"/>
    </source>
</evidence>
<keyword evidence="4" id="KW-1185">Reference proteome</keyword>
<evidence type="ECO:0000313" key="4">
    <source>
        <dbReference type="Proteomes" id="UP001175000"/>
    </source>
</evidence>
<evidence type="ECO:0000256" key="1">
    <source>
        <dbReference type="SAM" id="Coils"/>
    </source>
</evidence>
<proteinExistence type="predicted"/>